<evidence type="ECO:0000256" key="1">
    <source>
        <dbReference type="SAM" id="MobiDB-lite"/>
    </source>
</evidence>
<sequence>MSSFGGAQLQELNPVKVSPQGGVKRNTVLNALKEIERVAIDFMVNQRGMQSYVIQIYRNTAHARVPMNESSSNELSSASVANSASCPSETRRPDARIERRYAEFAMLQSRLQHLVEVSHSFVPCDFCDGINSASLWGHSQRSALATLIISEEERMAAFTRSLNALLRLSANRSSSQRRVCSARVNLPQLLHDFLLVDRSFVQ</sequence>
<protein>
    <recommendedName>
        <fullName evidence="4">PX domain-containing protein</fullName>
    </recommendedName>
</protein>
<reference evidence="3" key="1">
    <citation type="journal article" date="2010" name="Genome Biol.">
        <title>Genome sequence of the necrotrophic plant pathogen Pythium ultimum reveals original pathogenicity mechanisms and effector repertoire.</title>
        <authorList>
            <person name="Levesque C.A."/>
            <person name="Brouwer H."/>
            <person name="Cano L."/>
            <person name="Hamilton J.P."/>
            <person name="Holt C."/>
            <person name="Huitema E."/>
            <person name="Raffaele S."/>
            <person name="Robideau G.P."/>
            <person name="Thines M."/>
            <person name="Win J."/>
            <person name="Zerillo M.M."/>
            <person name="Beakes G.W."/>
            <person name="Boore J.L."/>
            <person name="Busam D."/>
            <person name="Dumas B."/>
            <person name="Ferriera S."/>
            <person name="Fuerstenberg S.I."/>
            <person name="Gachon C.M."/>
            <person name="Gaulin E."/>
            <person name="Govers F."/>
            <person name="Grenville-Briggs L."/>
            <person name="Horner N."/>
            <person name="Hostetler J."/>
            <person name="Jiang R.H."/>
            <person name="Johnson J."/>
            <person name="Krajaejun T."/>
            <person name="Lin H."/>
            <person name="Meijer H.J."/>
            <person name="Moore B."/>
            <person name="Morris P."/>
            <person name="Phuntmart V."/>
            <person name="Puiu D."/>
            <person name="Shetty J."/>
            <person name="Stajich J.E."/>
            <person name="Tripathy S."/>
            <person name="Wawra S."/>
            <person name="van West P."/>
            <person name="Whitty B.R."/>
            <person name="Coutinho P.M."/>
            <person name="Henrissat B."/>
            <person name="Martin F."/>
            <person name="Thomas P.D."/>
            <person name="Tyler B.M."/>
            <person name="De Vries R.P."/>
            <person name="Kamoun S."/>
            <person name="Yandell M."/>
            <person name="Tisserat N."/>
            <person name="Buell C.R."/>
        </authorList>
    </citation>
    <scope>NUCLEOTIDE SEQUENCE</scope>
    <source>
        <strain evidence="3">DAOM:BR144</strain>
    </source>
</reference>
<dbReference type="Proteomes" id="UP000019132">
    <property type="component" value="Unassembled WGS sequence"/>
</dbReference>
<reference evidence="3" key="2">
    <citation type="submission" date="2010-04" db="EMBL/GenBank/DDBJ databases">
        <authorList>
            <person name="Buell R."/>
            <person name="Hamilton J."/>
            <person name="Hostetler J."/>
        </authorList>
    </citation>
    <scope>NUCLEOTIDE SEQUENCE [LARGE SCALE GENOMIC DNA]</scope>
    <source>
        <strain evidence="3">DAOM:BR144</strain>
    </source>
</reference>
<accession>K3X9S2</accession>
<keyword evidence="3" id="KW-1185">Reference proteome</keyword>
<name>K3X9S2_GLOUD</name>
<dbReference type="HOGENOM" id="CLU_085932_2_1_1"/>
<dbReference type="AlphaFoldDB" id="K3X9S2"/>
<feature type="compositionally biased region" description="Low complexity" evidence="1">
    <location>
        <begin position="68"/>
        <end position="85"/>
    </location>
</feature>
<reference evidence="2" key="3">
    <citation type="submission" date="2015-02" db="UniProtKB">
        <authorList>
            <consortium name="EnsemblProtists"/>
        </authorList>
    </citation>
    <scope>IDENTIFICATION</scope>
    <source>
        <strain evidence="2">DAOM BR144</strain>
    </source>
</reference>
<dbReference type="InParanoid" id="K3X9S2"/>
<evidence type="ECO:0000313" key="2">
    <source>
        <dbReference type="EnsemblProtists" id="PYU1_T013971"/>
    </source>
</evidence>
<organism evidence="2 3">
    <name type="scientific">Globisporangium ultimum (strain ATCC 200006 / CBS 805.95 / DAOM BR144)</name>
    <name type="common">Pythium ultimum</name>
    <dbReference type="NCBI Taxonomy" id="431595"/>
    <lineage>
        <taxon>Eukaryota</taxon>
        <taxon>Sar</taxon>
        <taxon>Stramenopiles</taxon>
        <taxon>Oomycota</taxon>
        <taxon>Peronosporomycetes</taxon>
        <taxon>Pythiales</taxon>
        <taxon>Pythiaceae</taxon>
        <taxon>Globisporangium</taxon>
    </lineage>
</organism>
<dbReference type="EnsemblProtists" id="PYU1_T013971">
    <property type="protein sequence ID" value="PYU1_T013971"/>
    <property type="gene ID" value="PYU1_G013942"/>
</dbReference>
<dbReference type="VEuPathDB" id="FungiDB:PYU1_G013942"/>
<proteinExistence type="predicted"/>
<evidence type="ECO:0008006" key="4">
    <source>
        <dbReference type="Google" id="ProtNLM"/>
    </source>
</evidence>
<feature type="region of interest" description="Disordered" evidence="1">
    <location>
        <begin position="68"/>
        <end position="92"/>
    </location>
</feature>
<evidence type="ECO:0000313" key="3">
    <source>
        <dbReference type="Proteomes" id="UP000019132"/>
    </source>
</evidence>
<dbReference type="EMBL" id="GL376578">
    <property type="status" value="NOT_ANNOTATED_CDS"/>
    <property type="molecule type" value="Genomic_DNA"/>
</dbReference>